<dbReference type="InterPro" id="IPR051584">
    <property type="entry name" value="GPCR-associated_LMBR1"/>
</dbReference>
<feature type="transmembrane region" description="Helical" evidence="7">
    <location>
        <begin position="341"/>
        <end position="359"/>
    </location>
</feature>
<dbReference type="EMBL" id="LT598469">
    <property type="protein sequence ID" value="SCV01430.1"/>
    <property type="molecule type" value="Genomic_DNA"/>
</dbReference>
<dbReference type="STRING" id="1230905.A0A1G4KAZ5"/>
<feature type="transmembrane region" description="Helical" evidence="7">
    <location>
        <begin position="37"/>
        <end position="55"/>
    </location>
</feature>
<dbReference type="Pfam" id="PF04791">
    <property type="entry name" value="LMBR1"/>
    <property type="match status" value="1"/>
</dbReference>
<evidence type="ECO:0000256" key="4">
    <source>
        <dbReference type="ARBA" id="ARBA00022989"/>
    </source>
</evidence>
<gene>
    <name evidence="8" type="ORF">LAMI_0G11452G</name>
</gene>
<sequence length="573" mass="65317">MVWLLICVASGLSALCSVALVNRYLSLKLHKNTFPFTLALLIVNLWLLLSITYLLPLDVFLAAVAQNQNPENGDSFTRREGADGLSGLQSMDRPTNLAGVWYAIYWTEFVICWFVMPVLMSYLDLKYLFPYIGETGWTATQGARIKKALFTNIKFYALCGIAFVIGALYLFFAMHRGASDLKPLLISLSHLYSLSYTLVLLAMGLILLPKAFFLGNNSENAMFVELSKINDDLNDARLALTDYAEKILSLPEVRNGDVVLGQAQNECKIEVQGLVNELKITIPQLSQGGGQPNVSLDKINKFYNFFLTEYYNYLYYEDQSDVIIHRLTHSQNKSLHVSKSILNFCLGGLCAAMSLMVALLELTPSKYAHAWIFKGHSWWNFLLEISILVYNTIASLHAMSCFKFQNFHIIPTGHSNPKNSLYFSLYSSRLLLPLCFNFMALLPEAMKGHESSFESVLYKDLKLIPLVDMLNRYLPIFFLVLVPLIYFFDLKRKLLVRVLGEDFYYELFGALYDPITPYDQESHGRSDLAPSTTRSRHSEDYEYSLQDGRFLFQRATSKYGMREADNTEEHTYV</sequence>
<evidence type="ECO:0000256" key="1">
    <source>
        <dbReference type="ARBA" id="ARBA00004141"/>
    </source>
</evidence>
<feature type="transmembrane region" description="Helical" evidence="7">
    <location>
        <begin position="6"/>
        <end position="25"/>
    </location>
</feature>
<feature type="transmembrane region" description="Helical" evidence="7">
    <location>
        <begin position="379"/>
        <end position="399"/>
    </location>
</feature>
<dbReference type="OrthoDB" id="203099at2759"/>
<evidence type="ECO:0000256" key="3">
    <source>
        <dbReference type="ARBA" id="ARBA00022692"/>
    </source>
</evidence>
<feature type="transmembrane region" description="Helical" evidence="7">
    <location>
        <begin position="100"/>
        <end position="123"/>
    </location>
</feature>
<evidence type="ECO:0000256" key="7">
    <source>
        <dbReference type="SAM" id="Phobius"/>
    </source>
</evidence>
<evidence type="ECO:0000256" key="5">
    <source>
        <dbReference type="ARBA" id="ARBA00023136"/>
    </source>
</evidence>
<organism evidence="8 9">
    <name type="scientific">Lachancea mirantina</name>
    <dbReference type="NCBI Taxonomy" id="1230905"/>
    <lineage>
        <taxon>Eukaryota</taxon>
        <taxon>Fungi</taxon>
        <taxon>Dikarya</taxon>
        <taxon>Ascomycota</taxon>
        <taxon>Saccharomycotina</taxon>
        <taxon>Saccharomycetes</taxon>
        <taxon>Saccharomycetales</taxon>
        <taxon>Saccharomycetaceae</taxon>
        <taxon>Lachancea</taxon>
    </lineage>
</organism>
<feature type="region of interest" description="Disordered" evidence="6">
    <location>
        <begin position="520"/>
        <end position="540"/>
    </location>
</feature>
<dbReference type="GO" id="GO:0016020">
    <property type="term" value="C:membrane"/>
    <property type="evidence" value="ECO:0007669"/>
    <property type="project" value="UniProtKB-SubCell"/>
</dbReference>
<dbReference type="Proteomes" id="UP000191024">
    <property type="component" value="Chromosome G"/>
</dbReference>
<dbReference type="PANTHER" id="PTHR21355">
    <property type="entry name" value="G-PROTEIN COUPLED RECEPTOR-ASSOCIATED PROTEIN LMBRD2"/>
    <property type="match status" value="1"/>
</dbReference>
<name>A0A1G4KAZ5_9SACH</name>
<evidence type="ECO:0000313" key="9">
    <source>
        <dbReference type="Proteomes" id="UP000191024"/>
    </source>
</evidence>
<dbReference type="PANTHER" id="PTHR21355:SF0">
    <property type="entry name" value="G-PROTEIN COUPLED RECEPTOR-ASSOCIATED PROTEIN LMBRD2"/>
    <property type="match status" value="1"/>
</dbReference>
<accession>A0A1G4KAZ5</accession>
<dbReference type="InterPro" id="IPR006876">
    <property type="entry name" value="LMBR1-like_membr_prot"/>
</dbReference>
<comment type="subcellular location">
    <subcellularLocation>
        <location evidence="1">Membrane</location>
        <topology evidence="1">Multi-pass membrane protein</topology>
    </subcellularLocation>
</comment>
<feature type="transmembrane region" description="Helical" evidence="7">
    <location>
        <begin position="470"/>
        <end position="488"/>
    </location>
</feature>
<evidence type="ECO:0000256" key="2">
    <source>
        <dbReference type="ARBA" id="ARBA00010487"/>
    </source>
</evidence>
<keyword evidence="9" id="KW-1185">Reference proteome</keyword>
<reference evidence="8 9" key="1">
    <citation type="submission" date="2016-03" db="EMBL/GenBank/DDBJ databases">
        <authorList>
            <person name="Devillers H."/>
        </authorList>
    </citation>
    <scope>NUCLEOTIDE SEQUENCE [LARGE SCALE GENOMIC DNA]</scope>
    <source>
        <strain evidence="8">CBS 11717</strain>
    </source>
</reference>
<comment type="similarity">
    <text evidence="2">Belongs to the LIMR family.</text>
</comment>
<proteinExistence type="inferred from homology"/>
<feature type="transmembrane region" description="Helical" evidence="7">
    <location>
        <begin position="420"/>
        <end position="442"/>
    </location>
</feature>
<dbReference type="AlphaFoldDB" id="A0A1G4KAZ5"/>
<evidence type="ECO:0000313" key="8">
    <source>
        <dbReference type="EMBL" id="SCV01430.1"/>
    </source>
</evidence>
<evidence type="ECO:0000256" key="6">
    <source>
        <dbReference type="SAM" id="MobiDB-lite"/>
    </source>
</evidence>
<keyword evidence="5 7" id="KW-0472">Membrane</keyword>
<feature type="transmembrane region" description="Helical" evidence="7">
    <location>
        <begin position="194"/>
        <end position="213"/>
    </location>
</feature>
<protein>
    <submittedName>
        <fullName evidence="8">LAMI_0G11452g1_1</fullName>
    </submittedName>
</protein>
<keyword evidence="3 7" id="KW-0812">Transmembrane</keyword>
<feature type="transmembrane region" description="Helical" evidence="7">
    <location>
        <begin position="155"/>
        <end position="174"/>
    </location>
</feature>
<keyword evidence="4 7" id="KW-1133">Transmembrane helix</keyword>